<evidence type="ECO:0000313" key="1">
    <source>
        <dbReference type="EMBL" id="NSL86056.1"/>
    </source>
</evidence>
<proteinExistence type="predicted"/>
<name>A0A433WPK4_9BACT</name>
<accession>A0A433WPK4</accession>
<evidence type="ECO:0000313" key="2">
    <source>
        <dbReference type="Proteomes" id="UP000281028"/>
    </source>
</evidence>
<keyword evidence="2" id="KW-1185">Reference proteome</keyword>
<dbReference type="AlphaFoldDB" id="A0A433WPK4"/>
<gene>
    <name evidence="1" type="ORF">ECE50_004385</name>
</gene>
<dbReference type="OrthoDB" id="676524at2"/>
<sequence>MNFLKKIAPDKWKHFIVGIGMGIVLEVAAMLLFPGQPLIASLAALSVVIVISYGFELFSLVTGRGHYDVMDAVASIIGGMLGMVAGGAGFYI</sequence>
<dbReference type="RefSeq" id="WP_127034304.1">
    <property type="nucleotide sequence ID" value="NZ_JAABOK010000028.1"/>
</dbReference>
<dbReference type="Proteomes" id="UP000281028">
    <property type="component" value="Unassembled WGS sequence"/>
</dbReference>
<protein>
    <submittedName>
        <fullName evidence="1">Uncharacterized protein</fullName>
    </submittedName>
</protein>
<comment type="caution">
    <text evidence="1">The sequence shown here is derived from an EMBL/GenBank/DDBJ whole genome shotgun (WGS) entry which is preliminary data.</text>
</comment>
<organism evidence="1 2">
    <name type="scientific">Chitinophaga solisilvae</name>
    <dbReference type="NCBI Taxonomy" id="1233460"/>
    <lineage>
        <taxon>Bacteria</taxon>
        <taxon>Pseudomonadati</taxon>
        <taxon>Bacteroidota</taxon>
        <taxon>Chitinophagia</taxon>
        <taxon>Chitinophagales</taxon>
        <taxon>Chitinophagaceae</taxon>
        <taxon>Chitinophaga</taxon>
    </lineage>
</organism>
<dbReference type="EMBL" id="RIAR02000001">
    <property type="protein sequence ID" value="NSL86056.1"/>
    <property type="molecule type" value="Genomic_DNA"/>
</dbReference>
<reference evidence="1" key="1">
    <citation type="submission" date="2020-05" db="EMBL/GenBank/DDBJ databases">
        <title>Chitinophaga laudate sp. nov., isolated from a tropical peat swamp.</title>
        <authorList>
            <person name="Goh C.B.S."/>
            <person name="Lee M.S."/>
            <person name="Parimannan S."/>
            <person name="Pasbakhsh P."/>
            <person name="Yule C.M."/>
            <person name="Rajandas H."/>
            <person name="Loke S."/>
            <person name="Croft L."/>
            <person name="Tan J.B.L."/>
        </authorList>
    </citation>
    <scope>NUCLEOTIDE SEQUENCE</scope>
    <source>
        <strain evidence="1">Mgbs1</strain>
    </source>
</reference>